<evidence type="ECO:0000313" key="9">
    <source>
        <dbReference type="Proteomes" id="UP000799302"/>
    </source>
</evidence>
<dbReference type="InterPro" id="IPR036168">
    <property type="entry name" value="AP2_Mu_C_sf"/>
</dbReference>
<evidence type="ECO:0000313" key="8">
    <source>
        <dbReference type="EMBL" id="KAF2675058.1"/>
    </source>
</evidence>
<keyword evidence="2 5" id="KW-0813">Transport</keyword>
<dbReference type="Pfam" id="PF00928">
    <property type="entry name" value="Adap_comp_sub"/>
    <property type="match status" value="1"/>
</dbReference>
<dbReference type="Gene3D" id="2.60.40.1170">
    <property type="entry name" value="Mu homology domain, subdomain B"/>
    <property type="match status" value="1"/>
</dbReference>
<evidence type="ECO:0000256" key="4">
    <source>
        <dbReference type="ARBA" id="ARBA00023136"/>
    </source>
</evidence>
<organism evidence="8 9">
    <name type="scientific">Microthyrium microscopicum</name>
    <dbReference type="NCBI Taxonomy" id="703497"/>
    <lineage>
        <taxon>Eukaryota</taxon>
        <taxon>Fungi</taxon>
        <taxon>Dikarya</taxon>
        <taxon>Ascomycota</taxon>
        <taxon>Pezizomycotina</taxon>
        <taxon>Dothideomycetes</taxon>
        <taxon>Dothideomycetes incertae sedis</taxon>
        <taxon>Microthyriales</taxon>
        <taxon>Microthyriaceae</taxon>
        <taxon>Microthyrium</taxon>
    </lineage>
</organism>
<dbReference type="PIRSF" id="PIRSF005992">
    <property type="entry name" value="Clathrin_mu"/>
    <property type="match status" value="1"/>
</dbReference>
<dbReference type="InterPro" id="IPR011012">
    <property type="entry name" value="Longin-like_dom_sf"/>
</dbReference>
<dbReference type="GO" id="GO:0016192">
    <property type="term" value="P:vesicle-mediated transport"/>
    <property type="evidence" value="ECO:0007669"/>
    <property type="project" value="InterPro"/>
</dbReference>
<dbReference type="GO" id="GO:0012505">
    <property type="term" value="C:endomembrane system"/>
    <property type="evidence" value="ECO:0007669"/>
    <property type="project" value="UniProtKB-SubCell"/>
</dbReference>
<dbReference type="PROSITE" id="PS51072">
    <property type="entry name" value="MHD"/>
    <property type="match status" value="1"/>
</dbReference>
<dbReference type="EMBL" id="MU004230">
    <property type="protein sequence ID" value="KAF2675058.1"/>
    <property type="molecule type" value="Genomic_DNA"/>
</dbReference>
<evidence type="ECO:0000256" key="3">
    <source>
        <dbReference type="ARBA" id="ARBA00022927"/>
    </source>
</evidence>
<dbReference type="InterPro" id="IPR050431">
    <property type="entry name" value="Adaptor_comp_med_subunit"/>
</dbReference>
<keyword evidence="3 5" id="KW-0653">Protein transport</keyword>
<dbReference type="InterPro" id="IPR028565">
    <property type="entry name" value="MHD"/>
</dbReference>
<comment type="subcellular location">
    <subcellularLocation>
        <location evidence="1">Endomembrane system</location>
    </subcellularLocation>
</comment>
<feature type="domain" description="MHD" evidence="7">
    <location>
        <begin position="190"/>
        <end position="554"/>
    </location>
</feature>
<feature type="region of interest" description="Disordered" evidence="6">
    <location>
        <begin position="442"/>
        <end position="497"/>
    </location>
</feature>
<dbReference type="SUPFAM" id="SSF49447">
    <property type="entry name" value="Second domain of Mu2 adaptin subunit (ap50) of ap2 adaptor"/>
    <property type="match status" value="1"/>
</dbReference>
<keyword evidence="4" id="KW-0472">Membrane</keyword>
<gene>
    <name evidence="8" type="ORF">BT63DRAFT_420291</name>
</gene>
<dbReference type="OrthoDB" id="870at2759"/>
<dbReference type="GO" id="GO:0030131">
    <property type="term" value="C:clathrin adaptor complex"/>
    <property type="evidence" value="ECO:0007669"/>
    <property type="project" value="UniProtKB-UniRule"/>
</dbReference>
<accession>A0A6A6UVF5</accession>
<dbReference type="SUPFAM" id="SSF64356">
    <property type="entry name" value="SNARE-like"/>
    <property type="match status" value="1"/>
</dbReference>
<sequence>MATIDALYIFDENNSLVLSHVWTSRPPSAQVLLPLYLAHSTPRPSLIYESSTNPSTLVHSIVQDGLILLCPTSQDIDPLIVLEFLHRIVDVFEDFLGSPLLPSKISSSYDVVAQLLGEMCDCGAIATTEPNALRDLVEAPSWMNKLLGNVGLTTPAPSLSHSRSMTSLSNTSSANAPTIPWRKSNVRHTSNELYADIVETLHIITAPSGQPLSAFAHGSIVFTSKVSGVPDLFLSLGSQAGGPNALATTLNLPVFHPCVRLTRWKDRPGDLSFVPPDGRFLLMGYEVDLLGPDYAERALGATKGKKTAKSPLHVPATVAVRKGLGSTGADFEVRLALNPTFASRAGNKSDAFKPPTGFSAAKTAGTSVHPVVEDVWVKVPIPTGVRSLGDLKPSRGEARWAPGEDKLEWRVSGKDVGVLVANSHGITADVVATLRCSVSGATEDDAQADDEVQEVNRQKWDYDEGDAYQSSKDMPEKPTDDDEETRNKKKARANESLMPSSASVSFQVKGWLASGIKVDKLVIDTQRSLGLGAGVKPYKGVKYVTVSQDGVETRC</sequence>
<proteinExistence type="inferred from homology"/>
<dbReference type="CDD" id="cd14837">
    <property type="entry name" value="AP3_Mu_N"/>
    <property type="match status" value="1"/>
</dbReference>
<evidence type="ECO:0000256" key="6">
    <source>
        <dbReference type="SAM" id="MobiDB-lite"/>
    </source>
</evidence>
<dbReference type="PANTHER" id="PTHR10529">
    <property type="entry name" value="AP COMPLEX SUBUNIT MU"/>
    <property type="match status" value="1"/>
</dbReference>
<evidence type="ECO:0000256" key="5">
    <source>
        <dbReference type="PIRNR" id="PIRNR005992"/>
    </source>
</evidence>
<dbReference type="Proteomes" id="UP000799302">
    <property type="component" value="Unassembled WGS sequence"/>
</dbReference>
<dbReference type="AlphaFoldDB" id="A0A6A6UVF5"/>
<evidence type="ECO:0000259" key="7">
    <source>
        <dbReference type="PROSITE" id="PS51072"/>
    </source>
</evidence>
<comment type="similarity">
    <text evidence="5">Belongs to the adaptor complexes medium subunit family.</text>
</comment>
<protein>
    <submittedName>
        <fullName evidence="8">Clathrin adaptor, mu subunit</fullName>
    </submittedName>
</protein>
<feature type="compositionally biased region" description="Acidic residues" evidence="6">
    <location>
        <begin position="442"/>
        <end position="453"/>
    </location>
</feature>
<dbReference type="InterPro" id="IPR001392">
    <property type="entry name" value="Clathrin_mu"/>
</dbReference>
<reference evidence="8" key="1">
    <citation type="journal article" date="2020" name="Stud. Mycol.">
        <title>101 Dothideomycetes genomes: a test case for predicting lifestyles and emergence of pathogens.</title>
        <authorList>
            <person name="Haridas S."/>
            <person name="Albert R."/>
            <person name="Binder M."/>
            <person name="Bloem J."/>
            <person name="Labutti K."/>
            <person name="Salamov A."/>
            <person name="Andreopoulos B."/>
            <person name="Baker S."/>
            <person name="Barry K."/>
            <person name="Bills G."/>
            <person name="Bluhm B."/>
            <person name="Cannon C."/>
            <person name="Castanera R."/>
            <person name="Culley D."/>
            <person name="Daum C."/>
            <person name="Ezra D."/>
            <person name="Gonzalez J."/>
            <person name="Henrissat B."/>
            <person name="Kuo A."/>
            <person name="Liang C."/>
            <person name="Lipzen A."/>
            <person name="Lutzoni F."/>
            <person name="Magnuson J."/>
            <person name="Mondo S."/>
            <person name="Nolan M."/>
            <person name="Ohm R."/>
            <person name="Pangilinan J."/>
            <person name="Park H.-J."/>
            <person name="Ramirez L."/>
            <person name="Alfaro M."/>
            <person name="Sun H."/>
            <person name="Tritt A."/>
            <person name="Yoshinaga Y."/>
            <person name="Zwiers L.-H."/>
            <person name="Turgeon B."/>
            <person name="Goodwin S."/>
            <person name="Spatafora J."/>
            <person name="Crous P."/>
            <person name="Grigoriev I."/>
        </authorList>
    </citation>
    <scope>NUCLEOTIDE SEQUENCE</scope>
    <source>
        <strain evidence="8">CBS 115976</strain>
    </source>
</reference>
<name>A0A6A6UVF5_9PEZI</name>
<dbReference type="Gene3D" id="3.30.450.60">
    <property type="match status" value="1"/>
</dbReference>
<evidence type="ECO:0000256" key="1">
    <source>
        <dbReference type="ARBA" id="ARBA00004308"/>
    </source>
</evidence>
<dbReference type="GO" id="GO:0006886">
    <property type="term" value="P:intracellular protein transport"/>
    <property type="evidence" value="ECO:0007669"/>
    <property type="project" value="UniProtKB-UniRule"/>
</dbReference>
<evidence type="ECO:0000256" key="2">
    <source>
        <dbReference type="ARBA" id="ARBA00022448"/>
    </source>
</evidence>
<keyword evidence="9" id="KW-1185">Reference proteome</keyword>